<sequence length="73" mass="8211">METARALNEPPNEEPADGLRPNMLLDNEAGDPTQTIEKTRKDAVTKANDKTRCTLKHEHNMQQTPVEEARIAE</sequence>
<keyword evidence="2" id="KW-1185">Reference proteome</keyword>
<evidence type="ECO:0000313" key="3">
    <source>
        <dbReference type="WBParaSite" id="Hba_07098"/>
    </source>
</evidence>
<name>A0A1I7WPN2_HETBA</name>
<dbReference type="WBParaSite" id="Hba_07098">
    <property type="protein sequence ID" value="Hba_07098"/>
    <property type="gene ID" value="Hba_07098"/>
</dbReference>
<evidence type="ECO:0000313" key="2">
    <source>
        <dbReference type="Proteomes" id="UP000095283"/>
    </source>
</evidence>
<dbReference type="Proteomes" id="UP000095283">
    <property type="component" value="Unplaced"/>
</dbReference>
<reference evidence="3" key="1">
    <citation type="submission" date="2016-11" db="UniProtKB">
        <authorList>
            <consortium name="WormBaseParasite"/>
        </authorList>
    </citation>
    <scope>IDENTIFICATION</scope>
</reference>
<proteinExistence type="predicted"/>
<protein>
    <submittedName>
        <fullName evidence="3">Uncharacterized protein</fullName>
    </submittedName>
</protein>
<accession>A0A1I7WPN2</accession>
<evidence type="ECO:0000256" key="1">
    <source>
        <dbReference type="SAM" id="MobiDB-lite"/>
    </source>
</evidence>
<feature type="region of interest" description="Disordered" evidence="1">
    <location>
        <begin position="1"/>
        <end position="35"/>
    </location>
</feature>
<organism evidence="2 3">
    <name type="scientific">Heterorhabditis bacteriophora</name>
    <name type="common">Entomopathogenic nematode worm</name>
    <dbReference type="NCBI Taxonomy" id="37862"/>
    <lineage>
        <taxon>Eukaryota</taxon>
        <taxon>Metazoa</taxon>
        <taxon>Ecdysozoa</taxon>
        <taxon>Nematoda</taxon>
        <taxon>Chromadorea</taxon>
        <taxon>Rhabditida</taxon>
        <taxon>Rhabditina</taxon>
        <taxon>Rhabditomorpha</taxon>
        <taxon>Strongyloidea</taxon>
        <taxon>Heterorhabditidae</taxon>
        <taxon>Heterorhabditis</taxon>
    </lineage>
</organism>
<dbReference type="AlphaFoldDB" id="A0A1I7WPN2"/>